<reference evidence="1" key="2">
    <citation type="submission" date="2020-07" db="EMBL/GenBank/DDBJ databases">
        <authorList>
            <person name="Vera ALvarez R."/>
            <person name="Arias-Moreno D.M."/>
            <person name="Jimenez-Jacinto V."/>
            <person name="Jimenez-Bremont J.F."/>
            <person name="Swaminathan K."/>
            <person name="Moose S.P."/>
            <person name="Guerrero-Gonzalez M.L."/>
            <person name="Marino-Ramirez L."/>
            <person name="Landsman D."/>
            <person name="Rodriguez-Kessler M."/>
            <person name="Delgado-Sanchez P."/>
        </authorList>
    </citation>
    <scope>NUCLEOTIDE SEQUENCE</scope>
    <source>
        <tissue evidence="1">Cladode</tissue>
    </source>
</reference>
<name>A0A7C8Z0W0_OPUST</name>
<evidence type="ECO:0000313" key="1">
    <source>
        <dbReference type="EMBL" id="MBA4631434.1"/>
    </source>
</evidence>
<dbReference type="EMBL" id="GISG01077771">
    <property type="protein sequence ID" value="MBA4631434.1"/>
    <property type="molecule type" value="Transcribed_RNA"/>
</dbReference>
<protein>
    <submittedName>
        <fullName evidence="1">Uncharacterized protein</fullName>
    </submittedName>
</protein>
<sequence length="177" mass="19776">MKLMKAMKKLKFWSKKNKRKTKRSNYYHDPNLYYQPSHYPLPLPPPQPPPAGGASSCHFCRPVEPSAPPLPPWLEEGVSGCNWVDPYPAPSQLVRDQCISVSQEIVIKTTSELQPCPDSNSSSYQQYMSPNPVYELAVAPSREKSASGGLFGCGVRVGACLIRCFFPCFHISEARSR</sequence>
<dbReference type="AlphaFoldDB" id="A0A7C8Z0W0"/>
<reference evidence="1" key="1">
    <citation type="journal article" date="2013" name="J. Plant Res.">
        <title>Effect of fungi and light on seed germination of three Opuntia species from semiarid lands of central Mexico.</title>
        <authorList>
            <person name="Delgado-Sanchez P."/>
            <person name="Jimenez-Bremont J.F."/>
            <person name="Guerrero-Gonzalez Mde L."/>
            <person name="Flores J."/>
        </authorList>
    </citation>
    <scope>NUCLEOTIDE SEQUENCE</scope>
    <source>
        <tissue evidence="1">Cladode</tissue>
    </source>
</reference>
<organism evidence="1">
    <name type="scientific">Opuntia streptacantha</name>
    <name type="common">Prickly pear cactus</name>
    <name type="synonym">Opuntia cardona</name>
    <dbReference type="NCBI Taxonomy" id="393608"/>
    <lineage>
        <taxon>Eukaryota</taxon>
        <taxon>Viridiplantae</taxon>
        <taxon>Streptophyta</taxon>
        <taxon>Embryophyta</taxon>
        <taxon>Tracheophyta</taxon>
        <taxon>Spermatophyta</taxon>
        <taxon>Magnoliopsida</taxon>
        <taxon>eudicotyledons</taxon>
        <taxon>Gunneridae</taxon>
        <taxon>Pentapetalae</taxon>
        <taxon>Caryophyllales</taxon>
        <taxon>Cactineae</taxon>
        <taxon>Cactaceae</taxon>
        <taxon>Opuntioideae</taxon>
        <taxon>Opuntia</taxon>
    </lineage>
</organism>
<proteinExistence type="predicted"/>
<accession>A0A7C8Z0W0</accession>